<dbReference type="WBParaSite" id="maker-PairedContig_1635-snap-gene-0.11-mRNA-1">
    <property type="protein sequence ID" value="maker-PairedContig_1635-snap-gene-0.11-mRNA-1"/>
    <property type="gene ID" value="maker-PairedContig_1635-snap-gene-0.11"/>
</dbReference>
<dbReference type="STRING" id="6293.A0A1I8EE14"/>
<dbReference type="Pfam" id="PF04155">
    <property type="entry name" value="Ground-like"/>
    <property type="match status" value="1"/>
</dbReference>
<evidence type="ECO:0000259" key="2">
    <source>
        <dbReference type="Pfam" id="PF04155"/>
    </source>
</evidence>
<feature type="compositionally biased region" description="Low complexity" evidence="1">
    <location>
        <begin position="225"/>
        <end position="234"/>
    </location>
</feature>
<dbReference type="InterPro" id="IPR007284">
    <property type="entry name" value="Ground-like_dom"/>
</dbReference>
<dbReference type="AlphaFoldDB" id="A0A1I8EE14"/>
<evidence type="ECO:0000313" key="3">
    <source>
        <dbReference type="WBParaSite" id="maker-PairedContig_1635-snap-gene-0.11-mRNA-1"/>
    </source>
</evidence>
<feature type="region of interest" description="Disordered" evidence="1">
    <location>
        <begin position="213"/>
        <end position="241"/>
    </location>
</feature>
<evidence type="ECO:0000256" key="1">
    <source>
        <dbReference type="SAM" id="MobiDB-lite"/>
    </source>
</evidence>
<sequence length="335" mass="36358">MGRIALNVVKPKNTIRSPAEDERKYKIVWKENDTHSLLIFVILLKISVPVQAFLIGPGSNCCCECGIPMPQSCGCGSPAPLPICPPPIPCPPPICPICNQCPPPIACPPQPMALCPPSYPVYLPQPSCNCGAANTAPIGYASPLRDQSYGPTQKEIHVSPPNIAQSAAGLAVARDASPPSAQPNDLLKTEIDVRNASGTQQFSSIQNQAVLNDPSFLNPDSIHQSSPPSSTTASVTERRPRGEVIISENKCNSLVLRELLTKNMDETDPVLSKRLIHKASQENRESTNENEMDIICSDAGFTYIVSTTEYCEAQKERRVANDRSDMCYNLFDICN</sequence>
<organism evidence="3">
    <name type="scientific">Wuchereria bancrofti</name>
    <dbReference type="NCBI Taxonomy" id="6293"/>
    <lineage>
        <taxon>Eukaryota</taxon>
        <taxon>Metazoa</taxon>
        <taxon>Ecdysozoa</taxon>
        <taxon>Nematoda</taxon>
        <taxon>Chromadorea</taxon>
        <taxon>Rhabditida</taxon>
        <taxon>Spirurina</taxon>
        <taxon>Spiruromorpha</taxon>
        <taxon>Filarioidea</taxon>
        <taxon>Onchocercidae</taxon>
        <taxon>Wuchereria</taxon>
    </lineage>
</organism>
<proteinExistence type="predicted"/>
<name>A0A1I8EE14_WUCBA</name>
<protein>
    <submittedName>
        <fullName evidence="3">Ground-like domain-containing protein</fullName>
    </submittedName>
</protein>
<feature type="domain" description="Ground-like" evidence="2">
    <location>
        <begin position="249"/>
        <end position="318"/>
    </location>
</feature>
<accession>A0A1I8EE14</accession>
<reference evidence="3" key="1">
    <citation type="submission" date="2016-11" db="UniProtKB">
        <authorList>
            <consortium name="WormBaseParasite"/>
        </authorList>
    </citation>
    <scope>IDENTIFICATION</scope>
    <source>
        <strain evidence="3">pt0022</strain>
    </source>
</reference>